<dbReference type="InterPro" id="IPR001841">
    <property type="entry name" value="Znf_RING"/>
</dbReference>
<evidence type="ECO:0000313" key="3">
    <source>
        <dbReference type="Proteomes" id="UP000799291"/>
    </source>
</evidence>
<sequence>MLTQPIRDIVGYTPLYQEFLDYSFTRIRDPTECDSACFICAEKVPKREVEREAVTRSWWWSRAGTKKLPTIAANEQFDTKPKTAKVKIVDCGRVFHTRCLMFWMKRHNTCPVYRGSLRLYRYNARHDIN</sequence>
<accession>A0A6G1ITC3</accession>
<proteinExistence type="predicted"/>
<dbReference type="Gene3D" id="3.30.40.10">
    <property type="entry name" value="Zinc/RING finger domain, C3HC4 (zinc finger)"/>
    <property type="match status" value="1"/>
</dbReference>
<dbReference type="Pfam" id="PF13639">
    <property type="entry name" value="zf-RING_2"/>
    <property type="match status" value="1"/>
</dbReference>
<feature type="domain" description="RING-type" evidence="1">
    <location>
        <begin position="83"/>
        <end position="112"/>
    </location>
</feature>
<organism evidence="2 3">
    <name type="scientific">Lentithecium fluviatile CBS 122367</name>
    <dbReference type="NCBI Taxonomy" id="1168545"/>
    <lineage>
        <taxon>Eukaryota</taxon>
        <taxon>Fungi</taxon>
        <taxon>Dikarya</taxon>
        <taxon>Ascomycota</taxon>
        <taxon>Pezizomycotina</taxon>
        <taxon>Dothideomycetes</taxon>
        <taxon>Pleosporomycetidae</taxon>
        <taxon>Pleosporales</taxon>
        <taxon>Massarineae</taxon>
        <taxon>Lentitheciaceae</taxon>
        <taxon>Lentithecium</taxon>
    </lineage>
</organism>
<dbReference type="AlphaFoldDB" id="A0A6G1ITC3"/>
<name>A0A6G1ITC3_9PLEO</name>
<dbReference type="InterPro" id="IPR013083">
    <property type="entry name" value="Znf_RING/FYVE/PHD"/>
</dbReference>
<protein>
    <recommendedName>
        <fullName evidence="1">RING-type domain-containing protein</fullName>
    </recommendedName>
</protein>
<gene>
    <name evidence="2" type="ORF">K458DRAFT_457276</name>
</gene>
<dbReference type="SUPFAM" id="SSF57850">
    <property type="entry name" value="RING/U-box"/>
    <property type="match status" value="1"/>
</dbReference>
<evidence type="ECO:0000313" key="2">
    <source>
        <dbReference type="EMBL" id="KAF2681230.1"/>
    </source>
</evidence>
<dbReference type="EMBL" id="MU005592">
    <property type="protein sequence ID" value="KAF2681230.1"/>
    <property type="molecule type" value="Genomic_DNA"/>
</dbReference>
<evidence type="ECO:0000259" key="1">
    <source>
        <dbReference type="Pfam" id="PF13639"/>
    </source>
</evidence>
<keyword evidence="3" id="KW-1185">Reference proteome</keyword>
<reference evidence="2" key="1">
    <citation type="journal article" date="2020" name="Stud. Mycol.">
        <title>101 Dothideomycetes genomes: a test case for predicting lifestyles and emergence of pathogens.</title>
        <authorList>
            <person name="Haridas S."/>
            <person name="Albert R."/>
            <person name="Binder M."/>
            <person name="Bloem J."/>
            <person name="Labutti K."/>
            <person name="Salamov A."/>
            <person name="Andreopoulos B."/>
            <person name="Baker S."/>
            <person name="Barry K."/>
            <person name="Bills G."/>
            <person name="Bluhm B."/>
            <person name="Cannon C."/>
            <person name="Castanera R."/>
            <person name="Culley D."/>
            <person name="Daum C."/>
            <person name="Ezra D."/>
            <person name="Gonzalez J."/>
            <person name="Henrissat B."/>
            <person name="Kuo A."/>
            <person name="Liang C."/>
            <person name="Lipzen A."/>
            <person name="Lutzoni F."/>
            <person name="Magnuson J."/>
            <person name="Mondo S."/>
            <person name="Nolan M."/>
            <person name="Ohm R."/>
            <person name="Pangilinan J."/>
            <person name="Park H.-J."/>
            <person name="Ramirez L."/>
            <person name="Alfaro M."/>
            <person name="Sun H."/>
            <person name="Tritt A."/>
            <person name="Yoshinaga Y."/>
            <person name="Zwiers L.-H."/>
            <person name="Turgeon B."/>
            <person name="Goodwin S."/>
            <person name="Spatafora J."/>
            <person name="Crous P."/>
            <person name="Grigoriev I."/>
        </authorList>
    </citation>
    <scope>NUCLEOTIDE SEQUENCE</scope>
    <source>
        <strain evidence="2">CBS 122367</strain>
    </source>
</reference>
<dbReference type="Proteomes" id="UP000799291">
    <property type="component" value="Unassembled WGS sequence"/>
</dbReference>
<dbReference type="OrthoDB" id="8062037at2759"/>